<dbReference type="KEGG" id="mmav:RE476_03105"/>
<dbReference type="Proteomes" id="UP001183006">
    <property type="component" value="Chromosome"/>
</dbReference>
<feature type="domain" description="DUF1638" evidence="1">
    <location>
        <begin position="77"/>
        <end position="255"/>
    </location>
</feature>
<dbReference type="AlphaFoldDB" id="A0AA51UGL4"/>
<reference evidence="2" key="1">
    <citation type="submission" date="2023-08" db="EMBL/GenBank/DDBJ databases">
        <title>Methanolobus mangrovi sp. nov. and Methanolobus sediminis sp. nov, two novel methylotrophic methanogens isolated from mangrove sediments in China.</title>
        <authorList>
            <person name="Zhou J."/>
        </authorList>
    </citation>
    <scope>NUCLEOTIDE SEQUENCE</scope>
    <source>
        <strain evidence="2">FTZ2</strain>
    </source>
</reference>
<dbReference type="InterPro" id="IPR012437">
    <property type="entry name" value="DUF1638"/>
</dbReference>
<proteinExistence type="predicted"/>
<dbReference type="Pfam" id="PF07796">
    <property type="entry name" value="DUF1638"/>
    <property type="match status" value="1"/>
</dbReference>
<organism evidence="2 3">
    <name type="scientific">Methanolobus mangrovi</name>
    <dbReference type="NCBI Taxonomy" id="3072977"/>
    <lineage>
        <taxon>Archaea</taxon>
        <taxon>Methanobacteriati</taxon>
        <taxon>Methanobacteriota</taxon>
        <taxon>Stenosarchaea group</taxon>
        <taxon>Methanomicrobia</taxon>
        <taxon>Methanosarcinales</taxon>
        <taxon>Methanosarcinaceae</taxon>
        <taxon>Methanolobus</taxon>
    </lineage>
</organism>
<evidence type="ECO:0000313" key="3">
    <source>
        <dbReference type="Proteomes" id="UP001183006"/>
    </source>
</evidence>
<name>A0AA51UGL4_9EURY</name>
<sequence length="268" mass="30446">MPVMSIISCKIMQDEIVWLFTNDPEINKIMIVENENISEFTEKLSEQHVSYEIIPLEKIPSTFEEMDRNESIVVVNILELGLHAVPKTLKSEVYQSIREMIPFSDGILLFYGLCGNVLGKVEEDFCLEKDGCIVRILRDDVRIVDDCIGATVGGGANYLNLLKTHSKEPAFFFTPMYASSWKELLGFTKYHPDPEKALKMAKMVNDLAGYSRVAKVNTGLTYVKDIDAKIEEYASLFGYSTFEVSGNQQIFEKCYLSIKDEIKTKLCE</sequence>
<keyword evidence="3" id="KW-1185">Reference proteome</keyword>
<gene>
    <name evidence="2" type="ORF">RE476_03105</name>
</gene>
<protein>
    <submittedName>
        <fullName evidence="2">DUF1638 domain-containing protein</fullName>
    </submittedName>
</protein>
<evidence type="ECO:0000259" key="1">
    <source>
        <dbReference type="Pfam" id="PF07796"/>
    </source>
</evidence>
<dbReference type="RefSeq" id="WP_309308942.1">
    <property type="nucleotide sequence ID" value="NZ_CP133594.1"/>
</dbReference>
<dbReference type="EMBL" id="CP133594">
    <property type="protein sequence ID" value="WMW22828.1"/>
    <property type="molecule type" value="Genomic_DNA"/>
</dbReference>
<accession>A0AA51UGL4</accession>
<dbReference type="GeneID" id="84229096"/>
<evidence type="ECO:0000313" key="2">
    <source>
        <dbReference type="EMBL" id="WMW22828.1"/>
    </source>
</evidence>